<dbReference type="PANTHER" id="PTHR30307">
    <property type="entry name" value="S-ADENOSYLMETHIONINE:TRNA RIBOSYLTRANSFERASE-ISOMERASE"/>
    <property type="match status" value="1"/>
</dbReference>
<gene>
    <name evidence="5" type="primary">queA</name>
    <name evidence="6" type="ORF">AXK11_02920</name>
</gene>
<keyword evidence="7" id="KW-1185">Reference proteome</keyword>
<dbReference type="EC" id="2.4.99.17" evidence="5"/>
<comment type="subunit">
    <text evidence="5">Monomer.</text>
</comment>
<evidence type="ECO:0000256" key="3">
    <source>
        <dbReference type="ARBA" id="ARBA00022691"/>
    </source>
</evidence>
<dbReference type="SUPFAM" id="SSF111337">
    <property type="entry name" value="QueA-like"/>
    <property type="match status" value="1"/>
</dbReference>
<keyword evidence="2 5" id="KW-0808">Transferase</keyword>
<dbReference type="GO" id="GO:0008616">
    <property type="term" value="P:tRNA queuosine(34) biosynthetic process"/>
    <property type="evidence" value="ECO:0007669"/>
    <property type="project" value="UniProtKB-UniRule"/>
</dbReference>
<dbReference type="InterPro" id="IPR036100">
    <property type="entry name" value="QueA_sf"/>
</dbReference>
<dbReference type="AlphaFoldDB" id="A0A139SRP3"/>
<evidence type="ECO:0000256" key="4">
    <source>
        <dbReference type="ARBA" id="ARBA00022785"/>
    </source>
</evidence>
<dbReference type="InterPro" id="IPR003699">
    <property type="entry name" value="QueA"/>
</dbReference>
<protein>
    <recommendedName>
        <fullName evidence="5">S-adenosylmethionine:tRNA ribosyltransferase-isomerase</fullName>
        <ecNumber evidence="5">2.4.99.17</ecNumber>
    </recommendedName>
    <alternativeName>
        <fullName evidence="5">Queuosine biosynthesis protein QueA</fullName>
    </alternativeName>
</protein>
<comment type="caution">
    <text evidence="6">The sequence shown here is derived from an EMBL/GenBank/DDBJ whole genome shotgun (WGS) entry which is preliminary data.</text>
</comment>
<evidence type="ECO:0000313" key="7">
    <source>
        <dbReference type="Proteomes" id="UP000070058"/>
    </source>
</evidence>
<accession>A0A139SRP3</accession>
<sequence length="385" mass="42508">MPTECFDYALPEELIAQTPSARRDGSRLLVVDRTAHTIAHHHFAELPEFLRAGDTLFRNNAAVFPARLRALRPSGGQVECFLLRPHESGENSTLWLCLLKPGKRLPIGATFAHASGAFSAEVVAREPDRTAIVRFRIPSGASVPELARRLGAVPLPPYIRREYACKAYDTAATNEAPMRPNEAAHTEKVEDLARYQTVYADEARPVAVAAPTAGLHFTPELLAQITARGVALADLTLHVGLGTFRPITTDTINAHQIHHERYEIPAPTLEKLRHGTGRRIAVGTTSLRSIEHYLRQKQCTAADTRPETAEHSSEADLFIYPPATFRGVDALLTNFHQPRSTLLCLVAAFLAPGSTDGIAWLHEIYAEAIARRYRFFSYGDAMLIL</sequence>
<dbReference type="OrthoDB" id="9805933at2"/>
<keyword evidence="6" id="KW-0413">Isomerase</keyword>
<dbReference type="GO" id="GO:0005737">
    <property type="term" value="C:cytoplasm"/>
    <property type="evidence" value="ECO:0007669"/>
    <property type="project" value="UniProtKB-SubCell"/>
</dbReference>
<evidence type="ECO:0000256" key="5">
    <source>
        <dbReference type="HAMAP-Rule" id="MF_00113"/>
    </source>
</evidence>
<comment type="similarity">
    <text evidence="5">Belongs to the QueA family.</text>
</comment>
<dbReference type="STRING" id="1548207.AXK11_02920"/>
<comment type="pathway">
    <text evidence="5">tRNA modification; tRNA-queuosine biosynthesis.</text>
</comment>
<dbReference type="InterPro" id="IPR042119">
    <property type="entry name" value="QueA_dom2"/>
</dbReference>
<name>A0A139SRP3_9BACT</name>
<dbReference type="UniPathway" id="UPA00392"/>
<dbReference type="InterPro" id="IPR042118">
    <property type="entry name" value="QueA_dom1"/>
</dbReference>
<comment type="subcellular location">
    <subcellularLocation>
        <location evidence="5">Cytoplasm</location>
    </subcellularLocation>
</comment>
<proteinExistence type="inferred from homology"/>
<dbReference type="Proteomes" id="UP000070058">
    <property type="component" value="Unassembled WGS sequence"/>
</dbReference>
<keyword evidence="1 5" id="KW-0963">Cytoplasm</keyword>
<reference evidence="7" key="1">
    <citation type="submission" date="2016-02" db="EMBL/GenBank/DDBJ databases">
        <authorList>
            <person name="Sanders J.G."/>
            <person name="Lin J.Y."/>
            <person name="Wertz J.T."/>
            <person name="Russell J.A."/>
            <person name="Moreau C.S."/>
            <person name="Powell S."/>
        </authorList>
    </citation>
    <scope>NUCLEOTIDE SEQUENCE [LARGE SCALE GENOMIC DNA]</scope>
    <source>
        <strain evidence="7">CAG34</strain>
    </source>
</reference>
<dbReference type="NCBIfam" id="NF001140">
    <property type="entry name" value="PRK00147.1"/>
    <property type="match status" value="1"/>
</dbReference>
<dbReference type="HAMAP" id="MF_00113">
    <property type="entry name" value="QueA"/>
    <property type="match status" value="1"/>
</dbReference>
<dbReference type="Gene3D" id="3.40.1780.10">
    <property type="entry name" value="QueA-like"/>
    <property type="match status" value="2"/>
</dbReference>
<dbReference type="GO" id="GO:0051075">
    <property type="term" value="F:S-adenosylmethionine:tRNA ribosyltransferase-isomerase activity"/>
    <property type="evidence" value="ECO:0007669"/>
    <property type="project" value="UniProtKB-EC"/>
</dbReference>
<keyword evidence="4 5" id="KW-0671">Queuosine biosynthesis</keyword>
<comment type="function">
    <text evidence="5">Transfers and isomerizes the ribose moiety from AdoMet to the 7-aminomethyl group of 7-deazaguanine (preQ1-tRNA) to give epoxyqueuosine (oQ-tRNA).</text>
</comment>
<comment type="catalytic activity">
    <reaction evidence="5">
        <text>7-aminomethyl-7-carbaguanosine(34) in tRNA + S-adenosyl-L-methionine = epoxyqueuosine(34) in tRNA + adenine + L-methionine + 2 H(+)</text>
        <dbReference type="Rhea" id="RHEA:32155"/>
        <dbReference type="Rhea" id="RHEA-COMP:10342"/>
        <dbReference type="Rhea" id="RHEA-COMP:18582"/>
        <dbReference type="ChEBI" id="CHEBI:15378"/>
        <dbReference type="ChEBI" id="CHEBI:16708"/>
        <dbReference type="ChEBI" id="CHEBI:57844"/>
        <dbReference type="ChEBI" id="CHEBI:59789"/>
        <dbReference type="ChEBI" id="CHEBI:82833"/>
        <dbReference type="ChEBI" id="CHEBI:194443"/>
        <dbReference type="EC" id="2.4.99.17"/>
    </reaction>
</comment>
<evidence type="ECO:0000313" key="6">
    <source>
        <dbReference type="EMBL" id="KXU37150.1"/>
    </source>
</evidence>
<organism evidence="6 7">
    <name type="scientific">Cephaloticoccus primus</name>
    <dbReference type="NCBI Taxonomy" id="1548207"/>
    <lineage>
        <taxon>Bacteria</taxon>
        <taxon>Pseudomonadati</taxon>
        <taxon>Verrucomicrobiota</taxon>
        <taxon>Opitutia</taxon>
        <taxon>Opitutales</taxon>
        <taxon>Opitutaceae</taxon>
        <taxon>Cephaloticoccus</taxon>
    </lineage>
</organism>
<keyword evidence="3 5" id="KW-0949">S-adenosyl-L-methionine</keyword>
<evidence type="ECO:0000256" key="1">
    <source>
        <dbReference type="ARBA" id="ARBA00022490"/>
    </source>
</evidence>
<dbReference type="Pfam" id="PF02547">
    <property type="entry name" value="Queuosine_synth"/>
    <property type="match status" value="1"/>
</dbReference>
<dbReference type="PANTHER" id="PTHR30307:SF0">
    <property type="entry name" value="S-ADENOSYLMETHIONINE:TRNA RIBOSYLTRANSFERASE-ISOMERASE"/>
    <property type="match status" value="1"/>
</dbReference>
<dbReference type="Gene3D" id="2.40.10.240">
    <property type="entry name" value="QueA-like"/>
    <property type="match status" value="1"/>
</dbReference>
<dbReference type="EMBL" id="LSZQ01000022">
    <property type="protein sequence ID" value="KXU37150.1"/>
    <property type="molecule type" value="Genomic_DNA"/>
</dbReference>
<evidence type="ECO:0000256" key="2">
    <source>
        <dbReference type="ARBA" id="ARBA00022679"/>
    </source>
</evidence>